<evidence type="ECO:0000313" key="4">
    <source>
        <dbReference type="Proteomes" id="UP000233491"/>
    </source>
</evidence>
<keyword evidence="2" id="KW-0732">Signal</keyword>
<accession>A0A1I4RKD3</accession>
<evidence type="ECO:0000313" key="3">
    <source>
        <dbReference type="EMBL" id="PKR87510.1"/>
    </source>
</evidence>
<protein>
    <submittedName>
        <fullName evidence="3">Uncharacterized protein</fullName>
    </submittedName>
</protein>
<feature type="chain" id="PRO_5015065675" evidence="2">
    <location>
        <begin position="25"/>
        <end position="143"/>
    </location>
</feature>
<dbReference type="OrthoDB" id="9998230at2"/>
<gene>
    <name evidence="3" type="ORF">CXZ10_19380</name>
</gene>
<keyword evidence="4" id="KW-1185">Reference proteome</keyword>
<comment type="caution">
    <text evidence="3">The sequence shown here is derived from an EMBL/GenBank/DDBJ whole genome shotgun (WGS) entry which is preliminary data.</text>
</comment>
<dbReference type="Proteomes" id="UP000233491">
    <property type="component" value="Unassembled WGS sequence"/>
</dbReference>
<sequence>MTRLFLSATLGAALALSTVSSGFAATTATGLASTLSGQPGVTAGLMQAVNNVEVQCGPTDIPASCRLALQDLLNAIPPGLSPTLVNEINELVTVQSAALPAEGQTGAVGPGAIGGGAPADPAGGGTTAGPTLDDASASPGAGG</sequence>
<evidence type="ECO:0000256" key="1">
    <source>
        <dbReference type="SAM" id="MobiDB-lite"/>
    </source>
</evidence>
<dbReference type="RefSeq" id="WP_101291019.1">
    <property type="nucleotide sequence ID" value="NZ_FOUQ01000002.1"/>
</dbReference>
<organism evidence="3 4">
    <name type="scientific">Pleomorphomonas diazotrophica</name>
    <dbReference type="NCBI Taxonomy" id="1166257"/>
    <lineage>
        <taxon>Bacteria</taxon>
        <taxon>Pseudomonadati</taxon>
        <taxon>Pseudomonadota</taxon>
        <taxon>Alphaproteobacteria</taxon>
        <taxon>Hyphomicrobiales</taxon>
        <taxon>Pleomorphomonadaceae</taxon>
        <taxon>Pleomorphomonas</taxon>
    </lineage>
</organism>
<proteinExistence type="predicted"/>
<feature type="signal peptide" evidence="2">
    <location>
        <begin position="1"/>
        <end position="24"/>
    </location>
</feature>
<dbReference type="AlphaFoldDB" id="A0A1I4RKD3"/>
<feature type="region of interest" description="Disordered" evidence="1">
    <location>
        <begin position="103"/>
        <end position="143"/>
    </location>
</feature>
<reference evidence="3 4" key="1">
    <citation type="submission" date="2017-12" db="EMBL/GenBank/DDBJ databases">
        <title>Anaerobic carbon monoxide metabolism by Pleomorphomonas carboxyditropha sp. nov., a new mesophilic hydrogenogenic carboxidotroph.</title>
        <authorList>
            <person name="Esquivel-Elizondo S."/>
            <person name="Krajmalnik-Brown R."/>
        </authorList>
    </citation>
    <scope>NUCLEOTIDE SEQUENCE [LARGE SCALE GENOMIC DNA]</scope>
    <source>
        <strain evidence="3 4">R5-392</strain>
    </source>
</reference>
<dbReference type="EMBL" id="PJNW01000017">
    <property type="protein sequence ID" value="PKR87510.1"/>
    <property type="molecule type" value="Genomic_DNA"/>
</dbReference>
<feature type="compositionally biased region" description="Gly residues" evidence="1">
    <location>
        <begin position="106"/>
        <end position="127"/>
    </location>
</feature>
<evidence type="ECO:0000256" key="2">
    <source>
        <dbReference type="SAM" id="SignalP"/>
    </source>
</evidence>
<name>A0A1I4RKD3_9HYPH</name>